<dbReference type="GO" id="GO:0004639">
    <property type="term" value="F:phosphoribosylaminoimidazolesuccinocarboxamide synthase activity"/>
    <property type="evidence" value="ECO:0007669"/>
    <property type="project" value="UniProtKB-UniRule"/>
</dbReference>
<dbReference type="GO" id="GO:0005737">
    <property type="term" value="C:cytoplasm"/>
    <property type="evidence" value="ECO:0007669"/>
    <property type="project" value="TreeGrafter"/>
</dbReference>
<dbReference type="SUPFAM" id="SSF56104">
    <property type="entry name" value="SAICAR synthase-like"/>
    <property type="match status" value="1"/>
</dbReference>
<gene>
    <name evidence="8 10" type="primary">purC</name>
    <name evidence="10" type="ORF">HMPREF0766_10329</name>
</gene>
<dbReference type="STRING" id="525373.HMPREF0766_10329"/>
<keyword evidence="6 8" id="KW-0067">ATP-binding</keyword>
<dbReference type="eggNOG" id="COG0152">
    <property type="taxonomic scope" value="Bacteria"/>
</dbReference>
<proteinExistence type="inferred from homology"/>
<sequence>MLKEITEAVYAAILLLMNFYFEMNAIRETNFNFENQTAFYRGKVRDVYTIADRYLAMVATDRISAFDVVLPRAIPYKGQVLNQIAAKFLKATEDILPNWVVEVPDPSVTIGKMCEPFKVEMVIRGYLSGHAWREYSAGRREVCGEKLVEGLKENDKLPEPIITPTTKAAVGHDEDISRADILKKGIVSEEDYIQLEKYTKALFQRGTEIAKERGLILVDTKYEFGKRDGVIYLIDEIHTPDSSRYFYAEGYEERQANGEPQKQLSKEFVRKWLIENGFQGKDGQQVPEMTDEIVNSISERYIELYEHITGERFEYPKEGEVLGRVEHNISTALKTLR</sequence>
<organism evidence="10 11">
    <name type="scientific">Sphingobacterium spiritivorum ATCC 33861</name>
    <dbReference type="NCBI Taxonomy" id="525373"/>
    <lineage>
        <taxon>Bacteria</taxon>
        <taxon>Pseudomonadati</taxon>
        <taxon>Bacteroidota</taxon>
        <taxon>Sphingobacteriia</taxon>
        <taxon>Sphingobacteriales</taxon>
        <taxon>Sphingobacteriaceae</taxon>
        <taxon>Sphingobacterium</taxon>
    </lineage>
</organism>
<evidence type="ECO:0000256" key="1">
    <source>
        <dbReference type="ARBA" id="ARBA00004672"/>
    </source>
</evidence>
<dbReference type="NCBIfam" id="NF010568">
    <property type="entry name" value="PRK13961.1"/>
    <property type="match status" value="1"/>
</dbReference>
<evidence type="ECO:0000313" key="11">
    <source>
        <dbReference type="Proteomes" id="UP000006258"/>
    </source>
</evidence>
<keyword evidence="11" id="KW-1185">Reference proteome</keyword>
<dbReference type="Proteomes" id="UP000006258">
    <property type="component" value="Unassembled WGS sequence"/>
</dbReference>
<reference evidence="10" key="1">
    <citation type="submission" date="2010-07" db="EMBL/GenBank/DDBJ databases">
        <authorList>
            <person name="Muzny D."/>
            <person name="Qin X."/>
            <person name="Buhay C."/>
            <person name="Dugan-Rocha S."/>
            <person name="Ding Y."/>
            <person name="Chen G."/>
            <person name="Hawes A."/>
            <person name="Holder M."/>
            <person name="Jhangiani S."/>
            <person name="Johnson A."/>
            <person name="Khan Z."/>
            <person name="Li Z."/>
            <person name="Liu W."/>
            <person name="Liu X."/>
            <person name="Perez L."/>
            <person name="Shen H."/>
            <person name="Wang Q."/>
            <person name="Watt J."/>
            <person name="Xi L."/>
            <person name="Xin Y."/>
            <person name="Zhou J."/>
            <person name="Deng J."/>
            <person name="Jiang H."/>
            <person name="Liu Y."/>
            <person name="Qu J."/>
            <person name="Song X.-Z."/>
            <person name="Zhang L."/>
            <person name="Villasana D."/>
            <person name="Johnson A."/>
            <person name="Liu J."/>
            <person name="Liyanage D."/>
            <person name="Lorensuhewa L."/>
            <person name="Robinson T."/>
            <person name="Song A."/>
            <person name="Song B.-B."/>
            <person name="Dinh H."/>
            <person name="Thornton R."/>
            <person name="Coyle M."/>
            <person name="Francisco L."/>
            <person name="Jackson L."/>
            <person name="Javaid M."/>
            <person name="Korchina V."/>
            <person name="Kovar C."/>
            <person name="Mata R."/>
            <person name="Mathew T."/>
            <person name="Ngo R."/>
            <person name="Nguyen L."/>
            <person name="Nguyen N."/>
            <person name="Okwuonu G."/>
            <person name="Ongeri F."/>
            <person name="Pham C."/>
            <person name="Simmons D."/>
            <person name="Wilczek-Boney K."/>
            <person name="Hale W."/>
            <person name="Jakkamsetti A."/>
            <person name="Pham P."/>
            <person name="Ruth R."/>
            <person name="San Lucas F."/>
            <person name="Warren J."/>
            <person name="Zhang J."/>
            <person name="Zhao Z."/>
            <person name="Zhou C."/>
            <person name="Zhu D."/>
            <person name="Lee S."/>
            <person name="Bess C."/>
            <person name="Blankenburg K."/>
            <person name="Forbes L."/>
            <person name="Fu Q."/>
            <person name="Gubbala S."/>
            <person name="Hirani K."/>
            <person name="Jayaseelan J.C."/>
            <person name="Lara F."/>
            <person name="Munidasa M."/>
            <person name="Palculict T."/>
            <person name="Patil S."/>
            <person name="Pu L.-L."/>
            <person name="Saada N."/>
            <person name="Tang L."/>
            <person name="Weissenberger G."/>
            <person name="Zhu Y."/>
            <person name="Hemphill L."/>
            <person name="Shang Y."/>
            <person name="Youmans B."/>
            <person name="Ayvaz T."/>
            <person name="Ross M."/>
            <person name="Santibanez J."/>
            <person name="Aqrawi P."/>
            <person name="Gross S."/>
            <person name="Joshi V."/>
            <person name="Fowler G."/>
            <person name="Nazareth L."/>
            <person name="Reid J."/>
            <person name="Worley K."/>
            <person name="Petrosino J."/>
            <person name="Highlander S."/>
            <person name="Gibbs R."/>
        </authorList>
    </citation>
    <scope>NUCLEOTIDE SEQUENCE [LARGE SCALE GENOMIC DNA]</scope>
    <source>
        <strain evidence="10">ATCC 33861</strain>
    </source>
</reference>
<evidence type="ECO:0000313" key="10">
    <source>
        <dbReference type="EMBL" id="EFK59412.1"/>
    </source>
</evidence>
<dbReference type="PROSITE" id="PS01058">
    <property type="entry name" value="SAICAR_SYNTHETASE_2"/>
    <property type="match status" value="1"/>
</dbReference>
<comment type="catalytic activity">
    <reaction evidence="7 8">
        <text>5-amino-1-(5-phospho-D-ribosyl)imidazole-4-carboxylate + L-aspartate + ATP = (2S)-2-[5-amino-1-(5-phospho-beta-D-ribosyl)imidazole-4-carboxamido]succinate + ADP + phosphate + 2 H(+)</text>
        <dbReference type="Rhea" id="RHEA:22628"/>
        <dbReference type="ChEBI" id="CHEBI:15378"/>
        <dbReference type="ChEBI" id="CHEBI:29991"/>
        <dbReference type="ChEBI" id="CHEBI:30616"/>
        <dbReference type="ChEBI" id="CHEBI:43474"/>
        <dbReference type="ChEBI" id="CHEBI:58443"/>
        <dbReference type="ChEBI" id="CHEBI:77657"/>
        <dbReference type="ChEBI" id="CHEBI:456216"/>
        <dbReference type="EC" id="6.3.2.6"/>
    </reaction>
</comment>
<keyword evidence="5 8" id="KW-0658">Purine biosynthesis</keyword>
<evidence type="ECO:0000256" key="8">
    <source>
        <dbReference type="HAMAP-Rule" id="MF_00137"/>
    </source>
</evidence>
<dbReference type="GO" id="GO:0005524">
    <property type="term" value="F:ATP binding"/>
    <property type="evidence" value="ECO:0007669"/>
    <property type="project" value="UniProtKB-KW"/>
</dbReference>
<evidence type="ECO:0000256" key="6">
    <source>
        <dbReference type="ARBA" id="ARBA00022840"/>
    </source>
</evidence>
<dbReference type="InterPro" id="IPR018236">
    <property type="entry name" value="SAICAR_synthetase_CS"/>
</dbReference>
<comment type="similarity">
    <text evidence="2 8">Belongs to the SAICAR synthetase family.</text>
</comment>
<dbReference type="AlphaFoldDB" id="D7VH60"/>
<dbReference type="EC" id="6.3.2.6" evidence="8"/>
<dbReference type="UniPathway" id="UPA00074">
    <property type="reaction ID" value="UER00131"/>
</dbReference>
<comment type="caution">
    <text evidence="10">The sequence shown here is derived from an EMBL/GenBank/DDBJ whole genome shotgun (WGS) entry which is preliminary data.</text>
</comment>
<dbReference type="Gene3D" id="3.30.470.20">
    <property type="entry name" value="ATP-grasp fold, B domain"/>
    <property type="match status" value="1"/>
</dbReference>
<evidence type="ECO:0000256" key="2">
    <source>
        <dbReference type="ARBA" id="ARBA00010190"/>
    </source>
</evidence>
<evidence type="ECO:0000256" key="7">
    <source>
        <dbReference type="ARBA" id="ARBA00048475"/>
    </source>
</evidence>
<evidence type="ECO:0000256" key="4">
    <source>
        <dbReference type="ARBA" id="ARBA00022741"/>
    </source>
</evidence>
<evidence type="ECO:0000256" key="3">
    <source>
        <dbReference type="ARBA" id="ARBA00022598"/>
    </source>
</evidence>
<feature type="domain" description="SAICAR synthetase/ADE2 N-terminal" evidence="9">
    <location>
        <begin position="39"/>
        <end position="277"/>
    </location>
</feature>
<dbReference type="NCBIfam" id="NF009251">
    <property type="entry name" value="PRK12607.1"/>
    <property type="match status" value="1"/>
</dbReference>
<dbReference type="CDD" id="cd01414">
    <property type="entry name" value="SAICAR_synt_Sc"/>
    <property type="match status" value="1"/>
</dbReference>
<dbReference type="PANTHER" id="PTHR43700:SF1">
    <property type="entry name" value="PHOSPHORIBOSYLAMINOIMIDAZOLE-SUCCINOCARBOXAMIDE SYNTHASE"/>
    <property type="match status" value="1"/>
</dbReference>
<evidence type="ECO:0000256" key="5">
    <source>
        <dbReference type="ARBA" id="ARBA00022755"/>
    </source>
</evidence>
<dbReference type="HAMAP" id="MF_00137">
    <property type="entry name" value="SAICAR_synth"/>
    <property type="match status" value="1"/>
</dbReference>
<name>D7VH60_SPHSI</name>
<dbReference type="EMBL" id="ACHA02000002">
    <property type="protein sequence ID" value="EFK59412.1"/>
    <property type="molecule type" value="Genomic_DNA"/>
</dbReference>
<dbReference type="PANTHER" id="PTHR43700">
    <property type="entry name" value="PHOSPHORIBOSYLAMINOIMIDAZOLE-SUCCINOCARBOXAMIDE SYNTHASE"/>
    <property type="match status" value="1"/>
</dbReference>
<protein>
    <recommendedName>
        <fullName evidence="8">Phosphoribosylaminoimidazole-succinocarboxamide synthase</fullName>
        <ecNumber evidence="8">6.3.2.6</ecNumber>
    </recommendedName>
    <alternativeName>
        <fullName evidence="8">SAICAR synthetase</fullName>
    </alternativeName>
</protein>
<evidence type="ECO:0000259" key="9">
    <source>
        <dbReference type="Pfam" id="PF01259"/>
    </source>
</evidence>
<keyword evidence="4 8" id="KW-0547">Nucleotide-binding</keyword>
<dbReference type="FunFam" id="3.30.470.20:FF:000015">
    <property type="entry name" value="Phosphoribosylaminoimidazole-succinocarboxamide synthase"/>
    <property type="match status" value="1"/>
</dbReference>
<dbReference type="HOGENOM" id="CLU_045637_0_1_10"/>
<accession>D7VH60</accession>
<dbReference type="GO" id="GO:0006189">
    <property type="term" value="P:'de novo' IMP biosynthetic process"/>
    <property type="evidence" value="ECO:0007669"/>
    <property type="project" value="UniProtKB-UniRule"/>
</dbReference>
<dbReference type="Gene3D" id="3.30.200.20">
    <property type="entry name" value="Phosphorylase Kinase, domain 1"/>
    <property type="match status" value="1"/>
</dbReference>
<comment type="pathway">
    <text evidence="1 8">Purine metabolism; IMP biosynthesis via de novo pathway; 5-amino-1-(5-phospho-D-ribosyl)imidazole-4-carboxamide from 5-amino-1-(5-phospho-D-ribosyl)imidazole-4-carboxylate: step 1/2.</text>
</comment>
<dbReference type="FunFam" id="3.30.200.20:FF:000199">
    <property type="entry name" value="Phosphoribosylaminoimidazole-succinocarboxamide synthase"/>
    <property type="match status" value="1"/>
</dbReference>
<keyword evidence="3 8" id="KW-0436">Ligase</keyword>
<dbReference type="InterPro" id="IPR028923">
    <property type="entry name" value="SAICAR_synt/ADE2_N"/>
</dbReference>
<dbReference type="Pfam" id="PF01259">
    <property type="entry name" value="SAICAR_synt"/>
    <property type="match status" value="1"/>
</dbReference>